<evidence type="ECO:0000256" key="8">
    <source>
        <dbReference type="ARBA" id="ARBA00016808"/>
    </source>
</evidence>
<dbReference type="GO" id="GO:0004341">
    <property type="term" value="F:gluconolactonase activity"/>
    <property type="evidence" value="ECO:0007669"/>
    <property type="project" value="UniProtKB-EC"/>
</dbReference>
<dbReference type="InterPro" id="IPR011042">
    <property type="entry name" value="6-blade_b-propeller_TolB-like"/>
</dbReference>
<evidence type="ECO:0000256" key="11">
    <source>
        <dbReference type="ARBA" id="ARBA00022801"/>
    </source>
</evidence>
<evidence type="ECO:0000256" key="5">
    <source>
        <dbReference type="ARBA" id="ARBA00004496"/>
    </source>
</evidence>
<reference evidence="17 18" key="1">
    <citation type="submission" date="2019-01" db="EMBL/GenBank/DDBJ databases">
        <title>Mucilaginibacter antarcticum sp. nov., isolated from antarctic soil.</title>
        <authorList>
            <person name="Yan Y.-Q."/>
            <person name="Du Z.-J."/>
        </authorList>
    </citation>
    <scope>NUCLEOTIDE SEQUENCE [LARGE SCALE GENOMIC DNA]</scope>
    <source>
        <strain evidence="17 18">F01003</strain>
    </source>
</reference>
<dbReference type="EMBL" id="SBIW01000012">
    <property type="protein sequence ID" value="RWY48103.1"/>
    <property type="molecule type" value="Genomic_DNA"/>
</dbReference>
<keyword evidence="15" id="KW-0862">Zinc</keyword>
<dbReference type="OrthoDB" id="2633250at2"/>
<comment type="cofactor">
    <cofactor evidence="15">
        <name>Zn(2+)</name>
        <dbReference type="ChEBI" id="CHEBI:29105"/>
    </cofactor>
    <text evidence="15">Binds 1 divalent metal cation per subunit.</text>
</comment>
<dbReference type="PANTHER" id="PTHR10907:SF47">
    <property type="entry name" value="REGUCALCIN"/>
    <property type="match status" value="1"/>
</dbReference>
<evidence type="ECO:0000313" key="17">
    <source>
        <dbReference type="EMBL" id="RWY48103.1"/>
    </source>
</evidence>
<dbReference type="Proteomes" id="UP000286701">
    <property type="component" value="Unassembled WGS sequence"/>
</dbReference>
<dbReference type="EC" id="3.1.1.17" evidence="7"/>
<keyword evidence="9" id="KW-0963">Cytoplasm</keyword>
<keyword evidence="12" id="KW-0106">Calcium</keyword>
<evidence type="ECO:0000256" key="7">
    <source>
        <dbReference type="ARBA" id="ARBA00013227"/>
    </source>
</evidence>
<name>A0A444MJ46_9SPHI</name>
<accession>A0A444MJ46</accession>
<evidence type="ECO:0000256" key="13">
    <source>
        <dbReference type="ARBA" id="ARBA00032464"/>
    </source>
</evidence>
<comment type="cofactor">
    <cofactor evidence="4">
        <name>Mg(2+)</name>
        <dbReference type="ChEBI" id="CHEBI:18420"/>
    </cofactor>
</comment>
<feature type="domain" description="SMP-30/Gluconolactonase/LRE-like region" evidence="16">
    <location>
        <begin position="13"/>
        <end position="255"/>
    </location>
</feature>
<feature type="active site" description="Proton donor/acceptor" evidence="14">
    <location>
        <position position="196"/>
    </location>
</feature>
<comment type="catalytic activity">
    <reaction evidence="1">
        <text>D-glucono-1,5-lactone + H2O = D-gluconate + H(+)</text>
        <dbReference type="Rhea" id="RHEA:10440"/>
        <dbReference type="ChEBI" id="CHEBI:15377"/>
        <dbReference type="ChEBI" id="CHEBI:15378"/>
        <dbReference type="ChEBI" id="CHEBI:16217"/>
        <dbReference type="ChEBI" id="CHEBI:18391"/>
        <dbReference type="EC" id="3.1.1.17"/>
    </reaction>
</comment>
<proteinExistence type="inferred from homology"/>
<evidence type="ECO:0000259" key="16">
    <source>
        <dbReference type="Pfam" id="PF08450"/>
    </source>
</evidence>
<comment type="caution">
    <text evidence="17">The sequence shown here is derived from an EMBL/GenBank/DDBJ whole genome shotgun (WGS) entry which is preliminary data.</text>
</comment>
<evidence type="ECO:0000256" key="2">
    <source>
        <dbReference type="ARBA" id="ARBA00001913"/>
    </source>
</evidence>
<feature type="binding site" evidence="15">
    <location>
        <position position="100"/>
    </location>
    <ligand>
        <name>substrate</name>
    </ligand>
</feature>
<gene>
    <name evidence="17" type="ORF">EPL05_21220</name>
</gene>
<dbReference type="GO" id="GO:0005737">
    <property type="term" value="C:cytoplasm"/>
    <property type="evidence" value="ECO:0007669"/>
    <property type="project" value="UniProtKB-SubCell"/>
</dbReference>
<feature type="binding site" evidence="15">
    <location>
        <position position="15"/>
    </location>
    <ligand>
        <name>a divalent metal cation</name>
        <dbReference type="ChEBI" id="CHEBI:60240"/>
    </ligand>
</feature>
<sequence length="290" mass="32172">MNASLLLNFNAVLGEGAIWDYDNQKLYWVDIKGRLFNVYDPLTQKNSVYNVHKRIGTVVPCANNKVLVALQDGIATLDLLTGEIEYKLKTQIHQEHKRFNDGKCDPQGRFWVGTLTVGNATSDNKLYSLTSDFTLAEHLDGLTISNGMAWSADSSLMYHIDTPTGEVSQYDFDKNTGSIANKRVIIKIPSTEGYPDGMTIDSEGMLWIALWDGFGVGRYDPQTGKQLQKVNVPAPKVTSCAFGGKNLNQLYITTASCEMSEDELNEYPLSGSLFVAETTVAGCRSHRFNF</sequence>
<comment type="similarity">
    <text evidence="6">Belongs to the SMP-30/CGR1 family.</text>
</comment>
<dbReference type="Gene3D" id="2.120.10.30">
    <property type="entry name" value="TolB, C-terminal domain"/>
    <property type="match status" value="1"/>
</dbReference>
<dbReference type="InterPro" id="IPR005511">
    <property type="entry name" value="SMP-30"/>
</dbReference>
<comment type="subcellular location">
    <subcellularLocation>
        <location evidence="5">Cytoplasm</location>
    </subcellularLocation>
</comment>
<feature type="binding site" evidence="15">
    <location>
        <position position="196"/>
    </location>
    <ligand>
        <name>a divalent metal cation</name>
        <dbReference type="ChEBI" id="CHEBI:60240"/>
    </ligand>
</feature>
<dbReference type="GO" id="GO:0019853">
    <property type="term" value="P:L-ascorbic acid biosynthetic process"/>
    <property type="evidence" value="ECO:0007669"/>
    <property type="project" value="TreeGrafter"/>
</dbReference>
<evidence type="ECO:0000256" key="15">
    <source>
        <dbReference type="PIRSR" id="PIRSR605511-2"/>
    </source>
</evidence>
<dbReference type="AlphaFoldDB" id="A0A444MJ46"/>
<evidence type="ECO:0000256" key="9">
    <source>
        <dbReference type="ARBA" id="ARBA00022490"/>
    </source>
</evidence>
<feature type="binding site" evidence="15">
    <location>
        <position position="146"/>
    </location>
    <ligand>
        <name>a divalent metal cation</name>
        <dbReference type="ChEBI" id="CHEBI:60240"/>
    </ligand>
</feature>
<feature type="binding site" evidence="15">
    <location>
        <position position="98"/>
    </location>
    <ligand>
        <name>substrate</name>
    </ligand>
</feature>
<comment type="cofactor">
    <cofactor evidence="2">
        <name>Ca(2+)</name>
        <dbReference type="ChEBI" id="CHEBI:29108"/>
    </cofactor>
</comment>
<dbReference type="Pfam" id="PF08450">
    <property type="entry name" value="SGL"/>
    <property type="match status" value="1"/>
</dbReference>
<protein>
    <recommendedName>
        <fullName evidence="8">Regucalcin</fullName>
        <ecNumber evidence="7">3.1.1.17</ecNumber>
    </recommendedName>
    <alternativeName>
        <fullName evidence="13">Gluconolactonase</fullName>
    </alternativeName>
</protein>
<dbReference type="InterPro" id="IPR013658">
    <property type="entry name" value="SGL"/>
</dbReference>
<dbReference type="PRINTS" id="PR01790">
    <property type="entry name" value="SMP30FAMILY"/>
</dbReference>
<dbReference type="PRINTS" id="PR01791">
    <property type="entry name" value="REGUCALCIN"/>
</dbReference>
<evidence type="ECO:0000256" key="6">
    <source>
        <dbReference type="ARBA" id="ARBA00008853"/>
    </source>
</evidence>
<evidence type="ECO:0000256" key="12">
    <source>
        <dbReference type="ARBA" id="ARBA00022837"/>
    </source>
</evidence>
<dbReference type="InterPro" id="IPR008367">
    <property type="entry name" value="Regucalcin"/>
</dbReference>
<evidence type="ECO:0000313" key="18">
    <source>
        <dbReference type="Proteomes" id="UP000286701"/>
    </source>
</evidence>
<dbReference type="GO" id="GO:0030234">
    <property type="term" value="F:enzyme regulator activity"/>
    <property type="evidence" value="ECO:0007669"/>
    <property type="project" value="InterPro"/>
</dbReference>
<organism evidence="17 18">
    <name type="scientific">Mucilaginibacter gilvus</name>
    <dbReference type="NCBI Taxonomy" id="2305909"/>
    <lineage>
        <taxon>Bacteria</taxon>
        <taxon>Pseudomonadati</taxon>
        <taxon>Bacteroidota</taxon>
        <taxon>Sphingobacteriia</taxon>
        <taxon>Sphingobacteriales</taxon>
        <taxon>Sphingobacteriaceae</taxon>
        <taxon>Mucilaginibacter</taxon>
    </lineage>
</organism>
<dbReference type="GO" id="GO:0005509">
    <property type="term" value="F:calcium ion binding"/>
    <property type="evidence" value="ECO:0007669"/>
    <property type="project" value="InterPro"/>
</dbReference>
<dbReference type="SUPFAM" id="SSF63829">
    <property type="entry name" value="Calcium-dependent phosphotriesterase"/>
    <property type="match status" value="1"/>
</dbReference>
<dbReference type="PANTHER" id="PTHR10907">
    <property type="entry name" value="REGUCALCIN"/>
    <property type="match status" value="1"/>
</dbReference>
<keyword evidence="10 15" id="KW-0479">Metal-binding</keyword>
<evidence type="ECO:0000256" key="3">
    <source>
        <dbReference type="ARBA" id="ARBA00001936"/>
    </source>
</evidence>
<evidence type="ECO:0000256" key="10">
    <source>
        <dbReference type="ARBA" id="ARBA00022723"/>
    </source>
</evidence>
<keyword evidence="11" id="KW-0378">Hydrolase</keyword>
<evidence type="ECO:0000256" key="14">
    <source>
        <dbReference type="PIRSR" id="PIRSR605511-1"/>
    </source>
</evidence>
<evidence type="ECO:0000256" key="1">
    <source>
        <dbReference type="ARBA" id="ARBA00001589"/>
    </source>
</evidence>
<evidence type="ECO:0000256" key="4">
    <source>
        <dbReference type="ARBA" id="ARBA00001946"/>
    </source>
</evidence>
<keyword evidence="18" id="KW-1185">Reference proteome</keyword>
<comment type="cofactor">
    <cofactor evidence="3">
        <name>Mn(2+)</name>
        <dbReference type="ChEBI" id="CHEBI:29035"/>
    </cofactor>
</comment>
<dbReference type="RefSeq" id="WP_128535996.1">
    <property type="nucleotide sequence ID" value="NZ_SBIW01000012.1"/>
</dbReference>